<reference evidence="1 2" key="1">
    <citation type="journal article" date="2002" name="Int. J. Syst. Evol. Microbiol.">
        <title>Sphingopyxis witflariensis sp. nov., isolated from activated sludge.</title>
        <authorList>
            <person name="Kampfer P."/>
            <person name="Witzenberger R."/>
            <person name="Denner E.B."/>
            <person name="Busse H.J."/>
            <person name="Neef A."/>
        </authorList>
    </citation>
    <scope>NUCLEOTIDE SEQUENCE [LARGE SCALE GENOMIC DNA]</scope>
    <source>
        <strain evidence="1 2">DSM 14551</strain>
    </source>
</reference>
<gene>
    <name evidence="1" type="ORF">CDQ91_00305</name>
</gene>
<dbReference type="AlphaFoldDB" id="A0A246K4M1"/>
<accession>A0A246K4M1</accession>
<comment type="caution">
    <text evidence="1">The sequence shown here is derived from an EMBL/GenBank/DDBJ whole genome shotgun (WGS) entry which is preliminary data.</text>
</comment>
<dbReference type="OrthoDB" id="9854238at2"/>
<organism evidence="1 2">
    <name type="scientific">Sphingopyxis witflariensis</name>
    <dbReference type="NCBI Taxonomy" id="173675"/>
    <lineage>
        <taxon>Bacteria</taxon>
        <taxon>Pseudomonadati</taxon>
        <taxon>Pseudomonadota</taxon>
        <taxon>Alphaproteobacteria</taxon>
        <taxon>Sphingomonadales</taxon>
        <taxon>Sphingomonadaceae</taxon>
        <taxon>Sphingopyxis</taxon>
    </lineage>
</organism>
<keyword evidence="2" id="KW-1185">Reference proteome</keyword>
<dbReference type="Proteomes" id="UP000197097">
    <property type="component" value="Unassembled WGS sequence"/>
</dbReference>
<name>A0A246K4M1_9SPHN</name>
<dbReference type="RefSeq" id="WP_088470730.1">
    <property type="nucleotide sequence ID" value="NZ_NISJ01000001.1"/>
</dbReference>
<evidence type="ECO:0000313" key="1">
    <source>
        <dbReference type="EMBL" id="OWR00923.1"/>
    </source>
</evidence>
<evidence type="ECO:0000313" key="2">
    <source>
        <dbReference type="Proteomes" id="UP000197097"/>
    </source>
</evidence>
<proteinExistence type="predicted"/>
<sequence>MIAFLDTIHKMAIGAALVLILLKWARGFEVNDEIILMNLIWPIALLAKITLEKRSKVVAHG</sequence>
<protein>
    <submittedName>
        <fullName evidence="1">Uncharacterized protein</fullName>
    </submittedName>
</protein>
<dbReference type="EMBL" id="NISJ01000001">
    <property type="protein sequence ID" value="OWR00923.1"/>
    <property type="molecule type" value="Genomic_DNA"/>
</dbReference>